<evidence type="ECO:0000313" key="2">
    <source>
        <dbReference type="Proteomes" id="UP000178114"/>
    </source>
</evidence>
<dbReference type="AlphaFoldDB" id="A0A1F5X1D9"/>
<evidence type="ECO:0000313" key="1">
    <source>
        <dbReference type="EMBL" id="OGF81718.1"/>
    </source>
</evidence>
<name>A0A1F5X1D9_9BACT</name>
<organism evidence="1 2">
    <name type="scientific">Candidatus Giovannonibacteria bacterium RIFCSPLOWO2_01_FULL_45_34</name>
    <dbReference type="NCBI Taxonomy" id="1798351"/>
    <lineage>
        <taxon>Bacteria</taxon>
        <taxon>Candidatus Giovannoniibacteriota</taxon>
    </lineage>
</organism>
<protein>
    <submittedName>
        <fullName evidence="1">Uncharacterized protein</fullName>
    </submittedName>
</protein>
<sequence length="333" mass="37470">MDKIKAIVLPVRPQPDTLVAIFLLKRFGKTTFPGIEEAGLEVWQTMPEGKTSEDLEKEGYILMDMGGGRFDHHEFRGKTTASQMAAEFLGIAEDASLAKMLEYARRDDMFGKGTISEDPIDRTFGLSAIIYTLNKNLPKNSQKVLDIIMPILISHHNEELKRTEELPAEFKKKNDEGGVRIMEARQRGKKLKVVFMDSDNTSMAGYLRSQNGGKFDVVAQRLSSGHVNILTRQAKHIDLRAMAVVLRLEELTARNREVELGAQELSRTARLKEVPEWYYDRATNTIQNGGVNPKNVEATAISWDKMPQLFEVGLGEKIWSPVQDTGFGESRTV</sequence>
<dbReference type="Proteomes" id="UP000178114">
    <property type="component" value="Unassembled WGS sequence"/>
</dbReference>
<reference evidence="1 2" key="1">
    <citation type="journal article" date="2016" name="Nat. Commun.">
        <title>Thousands of microbial genomes shed light on interconnected biogeochemical processes in an aquifer system.</title>
        <authorList>
            <person name="Anantharaman K."/>
            <person name="Brown C.T."/>
            <person name="Hug L.A."/>
            <person name="Sharon I."/>
            <person name="Castelle C.J."/>
            <person name="Probst A.J."/>
            <person name="Thomas B.C."/>
            <person name="Singh A."/>
            <person name="Wilkins M.J."/>
            <person name="Karaoz U."/>
            <person name="Brodie E.L."/>
            <person name="Williams K.H."/>
            <person name="Hubbard S.S."/>
            <person name="Banfield J.F."/>
        </authorList>
    </citation>
    <scope>NUCLEOTIDE SEQUENCE [LARGE SCALE GENOMIC DNA]</scope>
</reference>
<dbReference type="STRING" id="1798351.A2930_03905"/>
<accession>A0A1F5X1D9</accession>
<proteinExistence type="predicted"/>
<dbReference type="EMBL" id="MFID01000006">
    <property type="protein sequence ID" value="OGF81718.1"/>
    <property type="molecule type" value="Genomic_DNA"/>
</dbReference>
<gene>
    <name evidence="1" type="ORF">A2930_03905</name>
</gene>
<comment type="caution">
    <text evidence="1">The sequence shown here is derived from an EMBL/GenBank/DDBJ whole genome shotgun (WGS) entry which is preliminary data.</text>
</comment>